<sequence length="440" mass="48511">MSDSTVLLELAATISNAALAITRHTLESSAPAPSFFPRSSTKGTINGNVVTHKQDSKSELAEKEALNAAASLIQASTDLQILVSGPENYLKSLSYGYHDITALAVVVEFNLAQHVPLDTPISFKELSLQSGCSLGRLERVLRLLFVRRIFYEPRPGYIAHTTASQRMVTNPELTAFLGHCTHEAFPAASRLVDSLRRYPDTEEPSQAGFNIAFGTEDPLFTFLSKHPARFDRFNQGMAGLSKSGGRSVQQVVQGFPWESLGKATVVDVGGGNGHVSLALAEAYPKLCFVVQDLEAAIASGIGSLPSTLQDRVQFEVHDMFEPQTRKGIDVFYLRHILHDWPDDYAVRILKNLVPALKSDSRIIISDSVIPPPEELHGLHEKFVRYLDMQMMVLHNARERTEDDFAELLERADPRLKIRKVWSKGHDAAAGTIVEAVLESP</sequence>
<dbReference type="Gene3D" id="3.40.50.150">
    <property type="entry name" value="Vaccinia Virus protein VP39"/>
    <property type="match status" value="1"/>
</dbReference>
<keyword evidence="2" id="KW-0808">Transferase</keyword>
<dbReference type="PANTHER" id="PTHR43712:SF5">
    <property type="entry name" value="O-METHYLTRANSFERASE ASQN-RELATED"/>
    <property type="match status" value="1"/>
</dbReference>
<keyword evidence="1 7" id="KW-0489">Methyltransferase</keyword>
<evidence type="ECO:0000256" key="1">
    <source>
        <dbReference type="ARBA" id="ARBA00022603"/>
    </source>
</evidence>
<dbReference type="Proteomes" id="UP001610432">
    <property type="component" value="Unassembled WGS sequence"/>
</dbReference>
<dbReference type="EMBL" id="JBFXLQ010000017">
    <property type="protein sequence ID" value="KAL2867849.1"/>
    <property type="molecule type" value="Genomic_DNA"/>
</dbReference>
<dbReference type="RefSeq" id="XP_070886828.1">
    <property type="nucleotide sequence ID" value="XM_071031140.1"/>
</dbReference>
<evidence type="ECO:0000313" key="8">
    <source>
        <dbReference type="Proteomes" id="UP001610432"/>
    </source>
</evidence>
<dbReference type="PANTHER" id="PTHR43712">
    <property type="entry name" value="PUTATIVE (AFU_ORTHOLOGUE AFUA_4G14580)-RELATED"/>
    <property type="match status" value="1"/>
</dbReference>
<dbReference type="InterPro" id="IPR016461">
    <property type="entry name" value="COMT-like"/>
</dbReference>
<feature type="domain" description="O-methyltransferase C-terminal" evidence="5">
    <location>
        <begin position="205"/>
        <end position="411"/>
    </location>
</feature>
<dbReference type="InterPro" id="IPR029063">
    <property type="entry name" value="SAM-dependent_MTases_sf"/>
</dbReference>
<dbReference type="Pfam" id="PF00891">
    <property type="entry name" value="Methyltransf_2"/>
    <property type="match status" value="1"/>
</dbReference>
<comment type="similarity">
    <text evidence="4">Belongs to the class I-like SAM-binding methyltransferase superfamily. Cation-independent O-methyltransferase family.</text>
</comment>
<protein>
    <submittedName>
        <fullName evidence="7">S-adenosyl-L-methionine-dependent methyltransferase</fullName>
    </submittedName>
</protein>
<evidence type="ECO:0000259" key="5">
    <source>
        <dbReference type="Pfam" id="PF00891"/>
    </source>
</evidence>
<dbReference type="InterPro" id="IPR001077">
    <property type="entry name" value="COMT_C"/>
</dbReference>
<evidence type="ECO:0000313" key="7">
    <source>
        <dbReference type="EMBL" id="KAL2867849.1"/>
    </source>
</evidence>
<dbReference type="PROSITE" id="PS51683">
    <property type="entry name" value="SAM_OMT_II"/>
    <property type="match status" value="1"/>
</dbReference>
<proteinExistence type="inferred from homology"/>
<evidence type="ECO:0000256" key="3">
    <source>
        <dbReference type="ARBA" id="ARBA00022691"/>
    </source>
</evidence>
<keyword evidence="8" id="KW-1185">Reference proteome</keyword>
<feature type="domain" description="O-methyltransferase dimerisation" evidence="6">
    <location>
        <begin position="93"/>
        <end position="169"/>
    </location>
</feature>
<comment type="caution">
    <text evidence="7">The sequence shown here is derived from an EMBL/GenBank/DDBJ whole genome shotgun (WGS) entry which is preliminary data.</text>
</comment>
<dbReference type="Pfam" id="PF08100">
    <property type="entry name" value="Dimerisation"/>
    <property type="match status" value="1"/>
</dbReference>
<dbReference type="SUPFAM" id="SSF53335">
    <property type="entry name" value="S-adenosyl-L-methionine-dependent methyltransferases"/>
    <property type="match status" value="1"/>
</dbReference>
<dbReference type="GO" id="GO:0032259">
    <property type="term" value="P:methylation"/>
    <property type="evidence" value="ECO:0007669"/>
    <property type="project" value="UniProtKB-KW"/>
</dbReference>
<dbReference type="InterPro" id="IPR036390">
    <property type="entry name" value="WH_DNA-bd_sf"/>
</dbReference>
<dbReference type="Gene3D" id="1.10.10.10">
    <property type="entry name" value="Winged helix-like DNA-binding domain superfamily/Winged helix DNA-binding domain"/>
    <property type="match status" value="1"/>
</dbReference>
<dbReference type="CDD" id="cd02440">
    <property type="entry name" value="AdoMet_MTases"/>
    <property type="match status" value="1"/>
</dbReference>
<keyword evidence="3" id="KW-0949">S-adenosyl-L-methionine</keyword>
<evidence type="ECO:0000256" key="2">
    <source>
        <dbReference type="ARBA" id="ARBA00022679"/>
    </source>
</evidence>
<dbReference type="InterPro" id="IPR036388">
    <property type="entry name" value="WH-like_DNA-bd_sf"/>
</dbReference>
<reference evidence="7 8" key="1">
    <citation type="submission" date="2024-07" db="EMBL/GenBank/DDBJ databases">
        <title>Section-level genome sequencing and comparative genomics of Aspergillus sections Usti and Cavernicolus.</title>
        <authorList>
            <consortium name="Lawrence Berkeley National Laboratory"/>
            <person name="Nybo J.L."/>
            <person name="Vesth T.C."/>
            <person name="Theobald S."/>
            <person name="Frisvad J.C."/>
            <person name="Larsen T.O."/>
            <person name="Kjaerboelling I."/>
            <person name="Rothschild-Mancinelli K."/>
            <person name="Lyhne E.K."/>
            <person name="Kogle M.E."/>
            <person name="Barry K."/>
            <person name="Clum A."/>
            <person name="Na H."/>
            <person name="Ledsgaard L."/>
            <person name="Lin J."/>
            <person name="Lipzen A."/>
            <person name="Kuo A."/>
            <person name="Riley R."/>
            <person name="Mondo S."/>
            <person name="Labutti K."/>
            <person name="Haridas S."/>
            <person name="Pangalinan J."/>
            <person name="Salamov A.A."/>
            <person name="Simmons B.A."/>
            <person name="Magnuson J.K."/>
            <person name="Chen J."/>
            <person name="Drula E."/>
            <person name="Henrissat B."/>
            <person name="Wiebenga A."/>
            <person name="Lubbers R.J."/>
            <person name="Gomes A.C."/>
            <person name="Macurrencykelacurrency M.R."/>
            <person name="Stajich J."/>
            <person name="Grigoriev I.V."/>
            <person name="Mortensen U.H."/>
            <person name="De Vries R.P."/>
            <person name="Baker S.E."/>
            <person name="Andersen M.R."/>
        </authorList>
    </citation>
    <scope>NUCLEOTIDE SEQUENCE [LARGE SCALE GENOMIC DNA]</scope>
    <source>
        <strain evidence="7 8">CBS 449.75</strain>
    </source>
</reference>
<accession>A0ABR4LTJ6</accession>
<dbReference type="InterPro" id="IPR012967">
    <property type="entry name" value="COMT_dimerisation"/>
</dbReference>
<dbReference type="SUPFAM" id="SSF46785">
    <property type="entry name" value="Winged helix' DNA-binding domain"/>
    <property type="match status" value="1"/>
</dbReference>
<dbReference type="GO" id="GO:0008168">
    <property type="term" value="F:methyltransferase activity"/>
    <property type="evidence" value="ECO:0007669"/>
    <property type="project" value="UniProtKB-KW"/>
</dbReference>
<evidence type="ECO:0000259" key="6">
    <source>
        <dbReference type="Pfam" id="PF08100"/>
    </source>
</evidence>
<name>A0ABR4LTJ6_9EURO</name>
<gene>
    <name evidence="7" type="ORF">BJX67DRAFT_371805</name>
</gene>
<organism evidence="7 8">
    <name type="scientific">Aspergillus lucknowensis</name>
    <dbReference type="NCBI Taxonomy" id="176173"/>
    <lineage>
        <taxon>Eukaryota</taxon>
        <taxon>Fungi</taxon>
        <taxon>Dikarya</taxon>
        <taxon>Ascomycota</taxon>
        <taxon>Pezizomycotina</taxon>
        <taxon>Eurotiomycetes</taxon>
        <taxon>Eurotiomycetidae</taxon>
        <taxon>Eurotiales</taxon>
        <taxon>Aspergillaceae</taxon>
        <taxon>Aspergillus</taxon>
        <taxon>Aspergillus subgen. Nidulantes</taxon>
    </lineage>
</organism>
<dbReference type="GeneID" id="98146212"/>
<evidence type="ECO:0000256" key="4">
    <source>
        <dbReference type="ARBA" id="ARBA00038277"/>
    </source>
</evidence>